<reference evidence="12 13" key="1">
    <citation type="submission" date="2020-08" db="EMBL/GenBank/DDBJ databases">
        <title>A Genomic Blueprint of the Chicken Gut Microbiome.</title>
        <authorList>
            <person name="Gilroy R."/>
            <person name="Ravi A."/>
            <person name="Getino M."/>
            <person name="Pursley I."/>
            <person name="Horton D.L."/>
            <person name="Alikhan N.-F."/>
            <person name="Baker D."/>
            <person name="Gharbi K."/>
            <person name="Hall N."/>
            <person name="Watson M."/>
            <person name="Adriaenssens E.M."/>
            <person name="Foster-Nyarko E."/>
            <person name="Jarju S."/>
            <person name="Secka A."/>
            <person name="Antonio M."/>
            <person name="Oren A."/>
            <person name="Chaudhuri R."/>
            <person name="La Ragione R.M."/>
            <person name="Hildebrand F."/>
            <person name="Pallen M.J."/>
        </authorList>
    </citation>
    <scope>NUCLEOTIDE SEQUENCE [LARGE SCALE GENOMIC DNA]</scope>
    <source>
        <strain evidence="12 13">Sa1CVN1</strain>
    </source>
</reference>
<name>A0ABR8Y725_9BACT</name>
<evidence type="ECO:0000256" key="2">
    <source>
        <dbReference type="ARBA" id="ARBA00008873"/>
    </source>
</evidence>
<evidence type="ECO:0000256" key="7">
    <source>
        <dbReference type="ARBA" id="ARBA00023065"/>
    </source>
</evidence>
<evidence type="ECO:0000256" key="3">
    <source>
        <dbReference type="ARBA" id="ARBA00022448"/>
    </source>
</evidence>
<dbReference type="EMBL" id="JACSPP010000013">
    <property type="protein sequence ID" value="MBD8040005.1"/>
    <property type="molecule type" value="Genomic_DNA"/>
</dbReference>
<keyword evidence="6 9" id="KW-1133">Transmembrane helix</keyword>
<dbReference type="InterPro" id="IPR027470">
    <property type="entry name" value="Cation_efflux_CTD"/>
</dbReference>
<comment type="subcellular location">
    <subcellularLocation>
        <location evidence="1">Membrane</location>
        <topology evidence="1">Multi-pass membrane protein</topology>
    </subcellularLocation>
</comment>
<keyword evidence="5" id="KW-0862">Zinc</keyword>
<sequence>MSHQHVHEHNHTLTSLNSIFIVCIVINLLFVVIEAGAGFIFNSLGLLSDAGHNLSDVFSLLLSLFAFRMSKHRSTEHFTYGYKKSTVLVSLLNAIILLIAVGAIIIESIYKLKTPEHVSGAAVSWTAGIGIIVNGVTAWLLMKNQKHDLNVRGAFLHMAMDTLVSVGVVISGIIIMLTGFVLIDTFISLAIALLILVSTWKLLKESLFLSLDAVPESINLQEVRKHIAEVPGVESFHHFHVWAMSTTENAATIHIVLKDLTQMETVKHAVKEELCEHGIQHSTVECESPGSHCNDSCCCR</sequence>
<evidence type="ECO:0000256" key="5">
    <source>
        <dbReference type="ARBA" id="ARBA00022906"/>
    </source>
</evidence>
<dbReference type="InterPro" id="IPR050681">
    <property type="entry name" value="CDF/SLC30A"/>
</dbReference>
<keyword evidence="8 9" id="KW-0472">Membrane</keyword>
<dbReference type="InterPro" id="IPR036837">
    <property type="entry name" value="Cation_efflux_CTD_sf"/>
</dbReference>
<evidence type="ECO:0000256" key="9">
    <source>
        <dbReference type="SAM" id="Phobius"/>
    </source>
</evidence>
<feature type="domain" description="Cation efflux protein cytoplasmic" evidence="11">
    <location>
        <begin position="215"/>
        <end position="287"/>
    </location>
</feature>
<dbReference type="PANTHER" id="PTHR11562:SF17">
    <property type="entry name" value="RE54080P-RELATED"/>
    <property type="match status" value="1"/>
</dbReference>
<feature type="transmembrane region" description="Helical" evidence="9">
    <location>
        <begin position="20"/>
        <end position="44"/>
    </location>
</feature>
<keyword evidence="5" id="KW-0864">Zinc transport</keyword>
<evidence type="ECO:0000259" key="11">
    <source>
        <dbReference type="Pfam" id="PF16916"/>
    </source>
</evidence>
<evidence type="ECO:0000313" key="13">
    <source>
        <dbReference type="Proteomes" id="UP000620874"/>
    </source>
</evidence>
<dbReference type="InterPro" id="IPR027469">
    <property type="entry name" value="Cation_efflux_TMD_sf"/>
</dbReference>
<dbReference type="SUPFAM" id="SSF160240">
    <property type="entry name" value="Cation efflux protein cytoplasmic domain-like"/>
    <property type="match status" value="1"/>
</dbReference>
<gene>
    <name evidence="12" type="ORF">H9625_06010</name>
</gene>
<evidence type="ECO:0000256" key="4">
    <source>
        <dbReference type="ARBA" id="ARBA00022692"/>
    </source>
</evidence>
<dbReference type="Proteomes" id="UP000620874">
    <property type="component" value="Unassembled WGS sequence"/>
</dbReference>
<dbReference type="SUPFAM" id="SSF161111">
    <property type="entry name" value="Cation efflux protein transmembrane domain-like"/>
    <property type="match status" value="1"/>
</dbReference>
<comment type="similarity">
    <text evidence="2">Belongs to the cation diffusion facilitator (CDF) transporter (TC 2.A.4) family. SLC30A subfamily.</text>
</comment>
<evidence type="ECO:0000256" key="6">
    <source>
        <dbReference type="ARBA" id="ARBA00022989"/>
    </source>
</evidence>
<dbReference type="PANTHER" id="PTHR11562">
    <property type="entry name" value="CATION EFFLUX PROTEIN/ ZINC TRANSPORTER"/>
    <property type="match status" value="1"/>
</dbReference>
<feature type="domain" description="Cation efflux protein transmembrane" evidence="10">
    <location>
        <begin position="21"/>
        <end position="207"/>
    </location>
</feature>
<dbReference type="InterPro" id="IPR058533">
    <property type="entry name" value="Cation_efflux_TM"/>
</dbReference>
<keyword evidence="7" id="KW-0406">Ion transport</keyword>
<keyword evidence="4 9" id="KW-0812">Transmembrane</keyword>
<feature type="transmembrane region" description="Helical" evidence="9">
    <location>
        <begin position="154"/>
        <end position="180"/>
    </location>
</feature>
<accession>A0ABR8Y725</accession>
<dbReference type="Pfam" id="PF16916">
    <property type="entry name" value="ZT_dimer"/>
    <property type="match status" value="1"/>
</dbReference>
<protein>
    <submittedName>
        <fullName evidence="12">Cation transporter</fullName>
    </submittedName>
</protein>
<evidence type="ECO:0000256" key="8">
    <source>
        <dbReference type="ARBA" id="ARBA00023136"/>
    </source>
</evidence>
<dbReference type="Gene3D" id="1.20.1510.10">
    <property type="entry name" value="Cation efflux protein transmembrane domain"/>
    <property type="match status" value="1"/>
</dbReference>
<feature type="transmembrane region" description="Helical" evidence="9">
    <location>
        <begin position="87"/>
        <end position="110"/>
    </location>
</feature>
<keyword evidence="13" id="KW-1185">Reference proteome</keyword>
<evidence type="ECO:0000256" key="1">
    <source>
        <dbReference type="ARBA" id="ARBA00004141"/>
    </source>
</evidence>
<feature type="transmembrane region" description="Helical" evidence="9">
    <location>
        <begin position="122"/>
        <end position="142"/>
    </location>
</feature>
<dbReference type="RefSeq" id="WP_191763443.1">
    <property type="nucleotide sequence ID" value="NZ_JACSPP010000013.1"/>
</dbReference>
<organism evidence="12 13">
    <name type="scientific">Phocaeicola intestinalis</name>
    <dbReference type="NCBI Taxonomy" id="2762212"/>
    <lineage>
        <taxon>Bacteria</taxon>
        <taxon>Pseudomonadati</taxon>
        <taxon>Bacteroidota</taxon>
        <taxon>Bacteroidia</taxon>
        <taxon>Bacteroidales</taxon>
        <taxon>Bacteroidaceae</taxon>
        <taxon>Phocaeicola</taxon>
    </lineage>
</organism>
<evidence type="ECO:0000259" key="10">
    <source>
        <dbReference type="Pfam" id="PF01545"/>
    </source>
</evidence>
<keyword evidence="3" id="KW-0813">Transport</keyword>
<dbReference type="NCBIfam" id="TIGR01297">
    <property type="entry name" value="CDF"/>
    <property type="match status" value="1"/>
</dbReference>
<dbReference type="InterPro" id="IPR002524">
    <property type="entry name" value="Cation_efflux"/>
</dbReference>
<feature type="transmembrane region" description="Helical" evidence="9">
    <location>
        <begin position="50"/>
        <end position="67"/>
    </location>
</feature>
<comment type="caution">
    <text evidence="12">The sequence shown here is derived from an EMBL/GenBank/DDBJ whole genome shotgun (WGS) entry which is preliminary data.</text>
</comment>
<evidence type="ECO:0000313" key="12">
    <source>
        <dbReference type="EMBL" id="MBD8040005.1"/>
    </source>
</evidence>
<proteinExistence type="inferred from homology"/>
<dbReference type="Pfam" id="PF01545">
    <property type="entry name" value="Cation_efflux"/>
    <property type="match status" value="1"/>
</dbReference>